<gene>
    <name evidence="5" type="ORF">SAMN05421823_105307</name>
</gene>
<name>A0A1G9JGY1_9BACT</name>
<dbReference type="Gene3D" id="1.10.287.470">
    <property type="entry name" value="Helix hairpin bin"/>
    <property type="match status" value="1"/>
</dbReference>
<organism evidence="5 6">
    <name type="scientific">Catalinimonas alkaloidigena</name>
    <dbReference type="NCBI Taxonomy" id="1075417"/>
    <lineage>
        <taxon>Bacteria</taxon>
        <taxon>Pseudomonadati</taxon>
        <taxon>Bacteroidota</taxon>
        <taxon>Cytophagia</taxon>
        <taxon>Cytophagales</taxon>
        <taxon>Catalimonadaceae</taxon>
        <taxon>Catalinimonas</taxon>
    </lineage>
</organism>
<evidence type="ECO:0000313" key="6">
    <source>
        <dbReference type="Proteomes" id="UP000198510"/>
    </source>
</evidence>
<dbReference type="GO" id="GO:1990281">
    <property type="term" value="C:efflux pump complex"/>
    <property type="evidence" value="ECO:0007669"/>
    <property type="project" value="TreeGrafter"/>
</dbReference>
<keyword evidence="3" id="KW-0472">Membrane</keyword>
<reference evidence="5 6" key="1">
    <citation type="submission" date="2016-10" db="EMBL/GenBank/DDBJ databases">
        <authorList>
            <person name="de Groot N.N."/>
        </authorList>
    </citation>
    <scope>NUCLEOTIDE SEQUENCE [LARGE SCALE GENOMIC DNA]</scope>
    <source>
        <strain evidence="5 6">DSM 25186</strain>
    </source>
</reference>
<evidence type="ECO:0000256" key="3">
    <source>
        <dbReference type="SAM" id="Phobius"/>
    </source>
</evidence>
<evidence type="ECO:0000256" key="1">
    <source>
        <dbReference type="ARBA" id="ARBA00009477"/>
    </source>
</evidence>
<dbReference type="Gene3D" id="2.40.30.170">
    <property type="match status" value="1"/>
</dbReference>
<dbReference type="EMBL" id="FNFO01000005">
    <property type="protein sequence ID" value="SDL36542.1"/>
    <property type="molecule type" value="Genomic_DNA"/>
</dbReference>
<dbReference type="Gene3D" id="2.40.50.100">
    <property type="match status" value="1"/>
</dbReference>
<dbReference type="PANTHER" id="PTHR30469">
    <property type="entry name" value="MULTIDRUG RESISTANCE PROTEIN MDTA"/>
    <property type="match status" value="1"/>
</dbReference>
<evidence type="ECO:0000259" key="4">
    <source>
        <dbReference type="Pfam" id="PF25975"/>
    </source>
</evidence>
<evidence type="ECO:0000313" key="5">
    <source>
        <dbReference type="EMBL" id="SDL36542.1"/>
    </source>
</evidence>
<keyword evidence="6" id="KW-1185">Reference proteome</keyword>
<dbReference type="RefSeq" id="WP_089683491.1">
    <property type="nucleotide sequence ID" value="NZ_FNFO01000005.1"/>
</dbReference>
<dbReference type="AlphaFoldDB" id="A0A1G9JGY1"/>
<dbReference type="Pfam" id="PF25975">
    <property type="entry name" value="CzcB_C"/>
    <property type="match status" value="1"/>
</dbReference>
<feature type="coiled-coil region" evidence="2">
    <location>
        <begin position="100"/>
        <end position="127"/>
    </location>
</feature>
<comment type="similarity">
    <text evidence="1">Belongs to the membrane fusion protein (MFP) (TC 8.A.1) family.</text>
</comment>
<accession>A0A1G9JGY1</accession>
<feature type="domain" description="CzcB-like C-terminal circularly permuted SH3-like" evidence="4">
    <location>
        <begin position="303"/>
        <end position="350"/>
    </location>
</feature>
<proteinExistence type="inferred from homology"/>
<evidence type="ECO:0000256" key="2">
    <source>
        <dbReference type="SAM" id="Coils"/>
    </source>
</evidence>
<dbReference type="SUPFAM" id="SSF111369">
    <property type="entry name" value="HlyD-like secretion proteins"/>
    <property type="match status" value="1"/>
</dbReference>
<keyword evidence="3" id="KW-0812">Transmembrane</keyword>
<dbReference type="InterPro" id="IPR058649">
    <property type="entry name" value="CzcB_C"/>
</dbReference>
<dbReference type="PANTHER" id="PTHR30469:SF33">
    <property type="entry name" value="SLR1207 PROTEIN"/>
    <property type="match status" value="1"/>
</dbReference>
<dbReference type="Gene3D" id="2.40.420.20">
    <property type="match status" value="1"/>
</dbReference>
<dbReference type="OrthoDB" id="9809068at2"/>
<sequence>MNRFAIITIIIVLVVSMLGTGYFLYQKQAEPPVTYQTDSLFVTNIVKKTVATGSIVPRREIELKSQVPGVIATLFVEAGAQVKEGDPIAKIRIIPDVVQVENAQNRLKTAQINLKNAERELERNKTLFEQKVISEQEFRSFQLDYNLREQELEGAENNLELIKNGASKNSQNVSNIVRSTVTGMVLDVPVEEGSFVIESNSFNEGTTIASVADMNEMIFEGQVDESEVGKLKEGMDLVLKVGALETETFNAKLEYIAPKGIEEEGAIQFEIRAAVNLKEGTFLRAGYSANADIVLDKRDKVLAIKESNLQFDNGKPFVEVMTAPQQFEKRPVKVGLSDGINIEVVSGIDEATPVKKL</sequence>
<protein>
    <submittedName>
        <fullName evidence="5">HlyD family secretion protein</fullName>
    </submittedName>
</protein>
<dbReference type="NCBIfam" id="TIGR01730">
    <property type="entry name" value="RND_mfp"/>
    <property type="match status" value="1"/>
</dbReference>
<dbReference type="InterPro" id="IPR006143">
    <property type="entry name" value="RND_pump_MFP"/>
</dbReference>
<dbReference type="STRING" id="1075417.SAMN05421823_105307"/>
<dbReference type="Proteomes" id="UP000198510">
    <property type="component" value="Unassembled WGS sequence"/>
</dbReference>
<dbReference type="GO" id="GO:0015562">
    <property type="term" value="F:efflux transmembrane transporter activity"/>
    <property type="evidence" value="ECO:0007669"/>
    <property type="project" value="TreeGrafter"/>
</dbReference>
<keyword evidence="3" id="KW-1133">Transmembrane helix</keyword>
<feature type="transmembrane region" description="Helical" evidence="3">
    <location>
        <begin position="6"/>
        <end position="25"/>
    </location>
</feature>
<keyword evidence="2" id="KW-0175">Coiled coil</keyword>